<name>A0AAT9GX28_9FLAO</name>
<accession>A0AAT9GX28</accession>
<proteinExistence type="predicted"/>
<evidence type="ECO:0008006" key="2">
    <source>
        <dbReference type="Google" id="ProtNLM"/>
    </source>
</evidence>
<evidence type="ECO:0000313" key="1">
    <source>
        <dbReference type="EMBL" id="BFM41780.1"/>
    </source>
</evidence>
<protein>
    <recommendedName>
        <fullName evidence="2">Class IIb bacteriocin, lactobin A/cerein 7B family</fullName>
    </recommendedName>
</protein>
<dbReference type="RefSeq" id="WP_369617031.1">
    <property type="nucleotide sequence ID" value="NZ_AP031573.1"/>
</dbReference>
<dbReference type="AlphaFoldDB" id="A0AAT9GX28"/>
<gene>
    <name evidence="1" type="ORF">CFS9_04210</name>
</gene>
<dbReference type="EMBL" id="AP031573">
    <property type="protein sequence ID" value="BFM41780.1"/>
    <property type="molecule type" value="Genomic_DNA"/>
</dbReference>
<organism evidence="1">
    <name type="scientific">Flavobacterium sp. CFS9</name>
    <dbReference type="NCBI Taxonomy" id="3143118"/>
    <lineage>
        <taxon>Bacteria</taxon>
        <taxon>Pseudomonadati</taxon>
        <taxon>Bacteroidota</taxon>
        <taxon>Flavobacteriia</taxon>
        <taxon>Flavobacteriales</taxon>
        <taxon>Flavobacteriaceae</taxon>
        <taxon>Flavobacterium</taxon>
    </lineage>
</organism>
<reference evidence="1" key="1">
    <citation type="submission" date="2024-05" db="EMBL/GenBank/DDBJ databases">
        <title>Whole-Genome Sequence of CFS9, a Potential Fish Probiotic Isolated from the Body Surface of Silurus asotus.</title>
        <authorList>
            <person name="Kojima M."/>
            <person name="Tobioka K."/>
            <person name="Yokota K."/>
            <person name="Nakatani H."/>
            <person name="Hori K."/>
            <person name="Tamaru Y."/>
            <person name="Okazaki F."/>
        </authorList>
    </citation>
    <scope>NUCLEOTIDE SEQUENCE</scope>
    <source>
        <strain evidence="1">CFS9</strain>
    </source>
</reference>
<sequence>MENLNNLNLNELTFSEMVSIDAGGFWGDVAYGIGYAAGSFYRSLRDIEPQVAQRW</sequence>